<reference evidence="2 3" key="1">
    <citation type="submission" date="2010-02" db="EMBL/GenBank/DDBJ databases">
        <authorList>
            <person name="Weinstock G."/>
            <person name="Sodergren E."/>
            <person name="Clifton S."/>
            <person name="Fulton L."/>
            <person name="Fulton B."/>
            <person name="Courtney L."/>
            <person name="Fronick C."/>
            <person name="Harrison M."/>
            <person name="Strong C."/>
            <person name="Farmer C."/>
            <person name="Delahaunty K."/>
            <person name="Markovic C."/>
            <person name="Hall O."/>
            <person name="Minx P."/>
            <person name="Tomlinson C."/>
            <person name="Mitreva M."/>
            <person name="Nelson J."/>
            <person name="Hou S."/>
            <person name="Wollam A."/>
            <person name="Pepin K.H."/>
            <person name="Johnson M."/>
            <person name="Bhonagiri V."/>
            <person name="Zhang X."/>
            <person name="Suruliraj S."/>
            <person name="Warren W."/>
            <person name="Chinwalla A."/>
            <person name="Mardis E.R."/>
            <person name="Wilson R.K."/>
        </authorList>
    </citation>
    <scope>NUCLEOTIDE SEQUENCE [LARGE SCALE GENOMIC DNA]</scope>
    <source>
        <strain evidence="2 3">ATCC 23685</strain>
    </source>
</reference>
<dbReference type="HOGENOM" id="CLU_3232872_0_0_6"/>
<evidence type="ECO:0000313" key="2">
    <source>
        <dbReference type="EMBL" id="EFE23447.1"/>
    </source>
</evidence>
<dbReference type="EMBL" id="ADGK01000087">
    <property type="protein sequence ID" value="EFE23447.1"/>
    <property type="molecule type" value="Genomic_DNA"/>
</dbReference>
<organism evidence="2 3">
    <name type="scientific">Edwardsiella tarda ATCC 23685</name>
    <dbReference type="NCBI Taxonomy" id="500638"/>
    <lineage>
        <taxon>Bacteria</taxon>
        <taxon>Pseudomonadati</taxon>
        <taxon>Pseudomonadota</taxon>
        <taxon>Gammaproteobacteria</taxon>
        <taxon>Enterobacterales</taxon>
        <taxon>Hafniaceae</taxon>
        <taxon>Edwardsiella</taxon>
    </lineage>
</organism>
<protein>
    <submittedName>
        <fullName evidence="2">Uncharacterized protein</fullName>
    </submittedName>
</protein>
<keyword evidence="1" id="KW-0812">Transmembrane</keyword>
<dbReference type="Proteomes" id="UP000003692">
    <property type="component" value="Unassembled WGS sequence"/>
</dbReference>
<gene>
    <name evidence="2" type="ORF">EDWATA_01545</name>
</gene>
<accession>D4F476</accession>
<name>D4F476_EDWTA</name>
<evidence type="ECO:0000313" key="3">
    <source>
        <dbReference type="Proteomes" id="UP000003692"/>
    </source>
</evidence>
<keyword evidence="1" id="KW-0472">Membrane</keyword>
<feature type="transmembrane region" description="Helical" evidence="1">
    <location>
        <begin position="24"/>
        <end position="42"/>
    </location>
</feature>
<evidence type="ECO:0000256" key="1">
    <source>
        <dbReference type="SAM" id="Phobius"/>
    </source>
</evidence>
<proteinExistence type="predicted"/>
<sequence length="43" mass="4734">MPLNQAILACRFDFFLPAPWRRLAAEYGILCASAVGLAGFFTN</sequence>
<keyword evidence="1" id="KW-1133">Transmembrane helix</keyword>
<comment type="caution">
    <text evidence="2">The sequence shown here is derived from an EMBL/GenBank/DDBJ whole genome shotgun (WGS) entry which is preliminary data.</text>
</comment>
<dbReference type="AlphaFoldDB" id="D4F476"/>